<dbReference type="GO" id="GO:0005975">
    <property type="term" value="P:carbohydrate metabolic process"/>
    <property type="evidence" value="ECO:0007669"/>
    <property type="project" value="TreeGrafter"/>
</dbReference>
<feature type="signal peptide" evidence="2">
    <location>
        <begin position="1"/>
        <end position="23"/>
    </location>
</feature>
<dbReference type="AlphaFoldDB" id="A0A5B9R060"/>
<organism evidence="4 5">
    <name type="scientific">Roseimaritima ulvae</name>
    <dbReference type="NCBI Taxonomy" id="980254"/>
    <lineage>
        <taxon>Bacteria</taxon>
        <taxon>Pseudomonadati</taxon>
        <taxon>Planctomycetota</taxon>
        <taxon>Planctomycetia</taxon>
        <taxon>Pirellulales</taxon>
        <taxon>Pirellulaceae</taxon>
        <taxon>Roseimaritima</taxon>
    </lineage>
</organism>
<keyword evidence="1" id="KW-0378">Hydrolase</keyword>
<dbReference type="SUPFAM" id="SSF52266">
    <property type="entry name" value="SGNH hydrolase"/>
    <property type="match status" value="1"/>
</dbReference>
<dbReference type="Proteomes" id="UP000325286">
    <property type="component" value="Chromosome"/>
</dbReference>
<dbReference type="RefSeq" id="WP_068133269.1">
    <property type="nucleotide sequence ID" value="NZ_CP042914.1"/>
</dbReference>
<gene>
    <name evidence="4" type="ORF">UC8_16470</name>
</gene>
<reference evidence="4 5" key="1">
    <citation type="submission" date="2019-08" db="EMBL/GenBank/DDBJ databases">
        <title>Deep-cultivation of Planctomycetes and their phenomic and genomic characterization uncovers novel biology.</title>
        <authorList>
            <person name="Wiegand S."/>
            <person name="Jogler M."/>
            <person name="Boedeker C."/>
            <person name="Pinto D."/>
            <person name="Vollmers J."/>
            <person name="Rivas-Marin E."/>
            <person name="Kohn T."/>
            <person name="Peeters S.H."/>
            <person name="Heuer A."/>
            <person name="Rast P."/>
            <person name="Oberbeckmann S."/>
            <person name="Bunk B."/>
            <person name="Jeske O."/>
            <person name="Meyerdierks A."/>
            <person name="Storesund J.E."/>
            <person name="Kallscheuer N."/>
            <person name="Luecker S."/>
            <person name="Lage O.M."/>
            <person name="Pohl T."/>
            <person name="Merkel B.J."/>
            <person name="Hornburger P."/>
            <person name="Mueller R.-W."/>
            <person name="Bruemmer F."/>
            <person name="Labrenz M."/>
            <person name="Spormann A.M."/>
            <person name="Op den Camp H."/>
            <person name="Overmann J."/>
            <person name="Amann R."/>
            <person name="Jetten M.S.M."/>
            <person name="Mascher T."/>
            <person name="Medema M.H."/>
            <person name="Devos D.P."/>
            <person name="Kaster A.-K."/>
            <person name="Ovreas L."/>
            <person name="Rohde M."/>
            <person name="Galperin M.Y."/>
            <person name="Jogler C."/>
        </authorList>
    </citation>
    <scope>NUCLEOTIDE SEQUENCE [LARGE SCALE GENOMIC DNA]</scope>
    <source>
        <strain evidence="4 5">UC8</strain>
    </source>
</reference>
<dbReference type="InterPro" id="IPR005181">
    <property type="entry name" value="SASA"/>
</dbReference>
<evidence type="ECO:0000313" key="4">
    <source>
        <dbReference type="EMBL" id="QEG39651.1"/>
    </source>
</evidence>
<evidence type="ECO:0000256" key="1">
    <source>
        <dbReference type="ARBA" id="ARBA00022801"/>
    </source>
</evidence>
<dbReference type="PANTHER" id="PTHR22901:SF0">
    <property type="entry name" value="SIALATE O-ACETYLESTERASE"/>
    <property type="match status" value="1"/>
</dbReference>
<name>A0A5B9R060_9BACT</name>
<dbReference type="InterPro" id="IPR013783">
    <property type="entry name" value="Ig-like_fold"/>
</dbReference>
<accession>A0A5B9R060</accession>
<feature type="chain" id="PRO_5022945846" description="Sialate O-acetylesterase domain-containing protein" evidence="2">
    <location>
        <begin position="24"/>
        <end position="452"/>
    </location>
</feature>
<sequence precursor="true">MPCIWSRLLIFTTLCLTIPLSQAKAEIKLPAVLGSHMVLQRDQPLPVWGWADAGEQVHVQLAAHTAETKADEDGNWSVRLPAMQADGQTHQLIVTGQNTLVLEDILIGDVWVGSGQSNMEWQLTNTIGGKEAIAAAEHPQIRLFHVPKVQKPAMAQDVDAQWKTCTPEAVPRFSAVLYHFGARLHQDVEVPIGLINSSWGGSPIEPWTIADGESGGMYNGMIAPLQPFAVRGAIWYQGETNVLRKNGLAYADKMKALIEGWRESWGQDLPFYFVQIAPWSGRYEPGELPALWEAQVASLKIPDTGMAVVTDLVDNIADIHPRNKVDVGNRLALWALAKSYGKSDLIYSGPLYKSMEVDGNNIRLSFAHVGEGLKSRDDQPLSEFQIAGADGQFVPAVAKIEGESVVVSAAQVAEPTQVRFGWHKLANPNLVNSAGLPASPFQTENWSGGTGL</sequence>
<dbReference type="InterPro" id="IPR039329">
    <property type="entry name" value="SIAE"/>
</dbReference>
<dbReference type="Gene3D" id="2.60.40.10">
    <property type="entry name" value="Immunoglobulins"/>
    <property type="match status" value="1"/>
</dbReference>
<dbReference type="InterPro" id="IPR036514">
    <property type="entry name" value="SGNH_hydro_sf"/>
</dbReference>
<evidence type="ECO:0000256" key="2">
    <source>
        <dbReference type="SAM" id="SignalP"/>
    </source>
</evidence>
<keyword evidence="2" id="KW-0732">Signal</keyword>
<feature type="domain" description="Sialate O-acetylesterase" evidence="3">
    <location>
        <begin position="109"/>
        <end position="332"/>
    </location>
</feature>
<dbReference type="Pfam" id="PF03629">
    <property type="entry name" value="SASA"/>
    <property type="match status" value="1"/>
</dbReference>
<evidence type="ECO:0000313" key="5">
    <source>
        <dbReference type="Proteomes" id="UP000325286"/>
    </source>
</evidence>
<evidence type="ECO:0000259" key="3">
    <source>
        <dbReference type="Pfam" id="PF03629"/>
    </source>
</evidence>
<proteinExistence type="predicted"/>
<keyword evidence="5" id="KW-1185">Reference proteome</keyword>
<dbReference type="Gene3D" id="3.40.50.1110">
    <property type="entry name" value="SGNH hydrolase"/>
    <property type="match status" value="1"/>
</dbReference>
<protein>
    <recommendedName>
        <fullName evidence="3">Sialate O-acetylesterase domain-containing protein</fullName>
    </recommendedName>
</protein>
<dbReference type="EMBL" id="CP042914">
    <property type="protein sequence ID" value="QEG39651.1"/>
    <property type="molecule type" value="Genomic_DNA"/>
</dbReference>
<dbReference type="PANTHER" id="PTHR22901">
    <property type="entry name" value="SIALATE O-ACETYLESTERASE"/>
    <property type="match status" value="1"/>
</dbReference>
<dbReference type="KEGG" id="rul:UC8_16470"/>
<dbReference type="GO" id="GO:0001681">
    <property type="term" value="F:sialate O-acetylesterase activity"/>
    <property type="evidence" value="ECO:0007669"/>
    <property type="project" value="InterPro"/>
</dbReference>